<dbReference type="AlphaFoldDB" id="A0A6I6CSN3"/>
<dbReference type="Pfam" id="PF22458">
    <property type="entry name" value="RsmF-B_ferredox"/>
    <property type="match status" value="1"/>
</dbReference>
<name>A0A6I6CSN3_9GAMM</name>
<evidence type="ECO:0000256" key="5">
    <source>
        <dbReference type="ARBA" id="ARBA00022884"/>
    </source>
</evidence>
<keyword evidence="10" id="KW-1185">Reference proteome</keyword>
<evidence type="ECO:0000256" key="2">
    <source>
        <dbReference type="ARBA" id="ARBA00022603"/>
    </source>
</evidence>
<sequence length="443" mass="48342">MTHSTPTHPSPPGGDWPRPDLPRGRTFPAQLQLAAELLERITEEGLPADRSLQRELAARRKMGRRDRERVRELTLFVLRQRRVLDWLLDDGAPSMAARLAAALSLADALDSVLAEAAGLAAETTTRLAARAAEPFDQLPDDVRFNLSAAAAGQWRAWQPDDPDTLARALDARAPVDLHANPRHADRDALIGELAEADIEATPIAGLPLGLRLGRPARLTRLPAFEAGGFEVQDAGSQWVVRALEARPGERVLDLCAGAGGKSLGLLDEARGDLALTACDLHAERLERLAQRAARHGDTRLDQRALDATRPLPADLTGFDRVLVDAPCSGSGTWRRHPELRWAHIDWTGLADTQRRLLEQAANATRPGGRLVYATCSLWPMENEAIVEGFLARHPGWQATRPALEGLPDDAVTPAGWIRLRPDRHGCDGFFIACLQAPDERPTA</sequence>
<feature type="active site" description="Nucleophile" evidence="6">
    <location>
        <position position="375"/>
    </location>
</feature>
<dbReference type="InterPro" id="IPR023267">
    <property type="entry name" value="RCMT"/>
</dbReference>
<reference evidence="9 10" key="1">
    <citation type="submission" date="2019-11" db="EMBL/GenBank/DDBJ databases">
        <authorList>
            <person name="Zhang J."/>
            <person name="Sun C."/>
        </authorList>
    </citation>
    <scope>NUCLEOTIDE SEQUENCE [LARGE SCALE GENOMIC DNA]</scope>
    <source>
        <strain evidence="10">sp2</strain>
    </source>
</reference>
<dbReference type="PRINTS" id="PR02008">
    <property type="entry name" value="RCMTFAMILY"/>
</dbReference>
<dbReference type="GO" id="GO:0001510">
    <property type="term" value="P:RNA methylation"/>
    <property type="evidence" value="ECO:0007669"/>
    <property type="project" value="InterPro"/>
</dbReference>
<proteinExistence type="inferred from homology"/>
<evidence type="ECO:0000313" key="10">
    <source>
        <dbReference type="Proteomes" id="UP000427716"/>
    </source>
</evidence>
<dbReference type="Pfam" id="PF01189">
    <property type="entry name" value="Methyltr_RsmB-F"/>
    <property type="match status" value="1"/>
</dbReference>
<evidence type="ECO:0000259" key="8">
    <source>
        <dbReference type="PROSITE" id="PS51686"/>
    </source>
</evidence>
<dbReference type="Gene3D" id="3.40.50.150">
    <property type="entry name" value="Vaccinia Virus protein VP39"/>
    <property type="match status" value="1"/>
</dbReference>
<keyword evidence="5 6" id="KW-0694">RNA-binding</keyword>
<evidence type="ECO:0000256" key="1">
    <source>
        <dbReference type="ARBA" id="ARBA00007494"/>
    </source>
</evidence>
<gene>
    <name evidence="9" type="ORF">GM160_00365</name>
</gene>
<accession>A0A6I6CSN3</accession>
<dbReference type="PANTHER" id="PTHR22807:SF53">
    <property type="entry name" value="RIBOSOMAL RNA SMALL SUBUNIT METHYLTRANSFERASE B-RELATED"/>
    <property type="match status" value="1"/>
</dbReference>
<dbReference type="EMBL" id="CP046415">
    <property type="protein sequence ID" value="QGT77456.1"/>
    <property type="molecule type" value="Genomic_DNA"/>
</dbReference>
<evidence type="ECO:0000313" key="9">
    <source>
        <dbReference type="EMBL" id="QGT77456.1"/>
    </source>
</evidence>
<keyword evidence="4 6" id="KW-0949">S-adenosyl-L-methionine</keyword>
<dbReference type="Proteomes" id="UP000427716">
    <property type="component" value="Chromosome"/>
</dbReference>
<dbReference type="InterPro" id="IPR018314">
    <property type="entry name" value="RsmB/NOL1/NOP2-like_CS"/>
</dbReference>
<dbReference type="SUPFAM" id="SSF53335">
    <property type="entry name" value="S-adenosyl-L-methionine-dependent methyltransferases"/>
    <property type="match status" value="1"/>
</dbReference>
<dbReference type="PROSITE" id="PS51686">
    <property type="entry name" value="SAM_MT_RSMB_NOP"/>
    <property type="match status" value="1"/>
</dbReference>
<organism evidence="9 10">
    <name type="scientific">Guyparkeria halophila</name>
    <dbReference type="NCBI Taxonomy" id="47960"/>
    <lineage>
        <taxon>Bacteria</taxon>
        <taxon>Pseudomonadati</taxon>
        <taxon>Pseudomonadota</taxon>
        <taxon>Gammaproteobacteria</taxon>
        <taxon>Chromatiales</taxon>
        <taxon>Thioalkalibacteraceae</taxon>
        <taxon>Guyparkeria</taxon>
    </lineage>
</organism>
<feature type="region of interest" description="Disordered" evidence="7">
    <location>
        <begin position="1"/>
        <end position="25"/>
    </location>
</feature>
<feature type="binding site" evidence="6">
    <location>
        <position position="279"/>
    </location>
    <ligand>
        <name>S-adenosyl-L-methionine</name>
        <dbReference type="ChEBI" id="CHEBI:59789"/>
    </ligand>
</feature>
<evidence type="ECO:0000256" key="3">
    <source>
        <dbReference type="ARBA" id="ARBA00022679"/>
    </source>
</evidence>
<dbReference type="GO" id="GO:0003723">
    <property type="term" value="F:RNA binding"/>
    <property type="evidence" value="ECO:0007669"/>
    <property type="project" value="UniProtKB-UniRule"/>
</dbReference>
<feature type="binding site" evidence="6">
    <location>
        <position position="306"/>
    </location>
    <ligand>
        <name>S-adenosyl-L-methionine</name>
        <dbReference type="ChEBI" id="CHEBI:59789"/>
    </ligand>
</feature>
<dbReference type="InterPro" id="IPR029063">
    <property type="entry name" value="SAM-dependent_MTases_sf"/>
</dbReference>
<dbReference type="CDD" id="cd02440">
    <property type="entry name" value="AdoMet_MTases"/>
    <property type="match status" value="1"/>
</dbReference>
<dbReference type="KEGG" id="ghl:GM160_00365"/>
<keyword evidence="2 6" id="KW-0489">Methyltransferase</keyword>
<dbReference type="InterPro" id="IPR049560">
    <property type="entry name" value="MeTrfase_RsmB-F_NOP2_cat"/>
</dbReference>
<evidence type="ECO:0000256" key="4">
    <source>
        <dbReference type="ARBA" id="ARBA00022691"/>
    </source>
</evidence>
<dbReference type="PANTHER" id="PTHR22807">
    <property type="entry name" value="NOP2 YEAST -RELATED NOL1/NOP2/FMU SUN DOMAIN-CONTAINING"/>
    <property type="match status" value="1"/>
</dbReference>
<protein>
    <submittedName>
        <fullName evidence="9">SAM-dependent methyltransferase</fullName>
    </submittedName>
</protein>
<dbReference type="InterPro" id="IPR054728">
    <property type="entry name" value="RsmB-like_ferredoxin"/>
</dbReference>
<dbReference type="InterPro" id="IPR001678">
    <property type="entry name" value="MeTrfase_RsmB-F_NOP2_dom"/>
</dbReference>
<comment type="similarity">
    <text evidence="1 6">Belongs to the class I-like SAM-binding methyltransferase superfamily. RsmB/NOP family.</text>
</comment>
<keyword evidence="3 6" id="KW-0808">Transferase</keyword>
<dbReference type="PROSITE" id="PS01153">
    <property type="entry name" value="NOL1_NOP2_SUN"/>
    <property type="match status" value="1"/>
</dbReference>
<feature type="binding site" evidence="6">
    <location>
        <position position="324"/>
    </location>
    <ligand>
        <name>S-adenosyl-L-methionine</name>
        <dbReference type="ChEBI" id="CHEBI:59789"/>
    </ligand>
</feature>
<feature type="domain" description="SAM-dependent MTase RsmB/NOP-type" evidence="8">
    <location>
        <begin position="165"/>
        <end position="437"/>
    </location>
</feature>
<evidence type="ECO:0000256" key="7">
    <source>
        <dbReference type="SAM" id="MobiDB-lite"/>
    </source>
</evidence>
<dbReference type="GO" id="GO:0008173">
    <property type="term" value="F:RNA methyltransferase activity"/>
    <property type="evidence" value="ECO:0007669"/>
    <property type="project" value="InterPro"/>
</dbReference>
<comment type="caution">
    <text evidence="6">Lacks conserved residue(s) required for the propagation of feature annotation.</text>
</comment>
<evidence type="ECO:0000256" key="6">
    <source>
        <dbReference type="PROSITE-ProRule" id="PRU01023"/>
    </source>
</evidence>
<dbReference type="RefSeq" id="WP_156227295.1">
    <property type="nucleotide sequence ID" value="NZ_CP046415.1"/>
</dbReference>